<accession>A3FIJ1</accession>
<organism evidence="1">
    <name type="scientific">Burkholderia pseudomallei</name>
    <name type="common">Pseudomonas pseudomallei</name>
    <dbReference type="NCBI Taxonomy" id="28450"/>
    <lineage>
        <taxon>Bacteria</taxon>
        <taxon>Pseudomonadati</taxon>
        <taxon>Pseudomonadota</taxon>
        <taxon>Betaproteobacteria</taxon>
        <taxon>Burkholderiales</taxon>
        <taxon>Burkholderiaceae</taxon>
        <taxon>Burkholderia</taxon>
        <taxon>pseudomallei group</taxon>
    </lineage>
</organism>
<evidence type="ECO:0000313" key="1">
    <source>
        <dbReference type="EMBL" id="ABN48675.1"/>
    </source>
</evidence>
<reference evidence="1" key="1">
    <citation type="journal article" date="2007" name="J. Bacteriol.">
        <title>A horizontal gene transfer event defines two distinct groups within Burkholderia pseudomallei that have dissimilar geographic distributions.</title>
        <authorList>
            <person name="Tuanyok A."/>
            <person name="Auerbach R.K."/>
            <person name="Brettin T.S."/>
            <person name="Bruce D.C."/>
            <person name="Munk A.C."/>
            <person name="Detter J.C."/>
            <person name="Pearson T."/>
            <person name="Hornstra H."/>
            <person name="Sermswan R.W."/>
            <person name="Wuthiekanun V."/>
            <person name="Peacock S.J."/>
            <person name="Currie B.J."/>
            <person name="Keim P."/>
            <person name="Wagner D.M."/>
        </authorList>
    </citation>
    <scope>NUCLEOTIDE SEQUENCE</scope>
    <source>
        <strain evidence="1">305</strain>
    </source>
</reference>
<proteinExistence type="predicted"/>
<dbReference type="EMBL" id="EF377328">
    <property type="protein sequence ID" value="ABN48675.1"/>
    <property type="molecule type" value="Genomic_DNA"/>
</dbReference>
<dbReference type="AlphaFoldDB" id="A3FIJ1"/>
<sequence>MIIRASSRPRPSTYSARIAAPSAGAGRIWSRLNTTTSDTPSTTIPTVLPDTLRMIVTVVPPYCASPNPNFPRKSMTGTMLPRRLMTPLM</sequence>
<protein>
    <submittedName>
        <fullName evidence="1">Chemotaxis signal transduction protein</fullName>
    </submittedName>
</protein>
<name>A3FIJ1_BURPE</name>
<gene>
    <name evidence="1" type="ORF">btfc-orf14</name>
</gene>